<dbReference type="Proteomes" id="UP000027222">
    <property type="component" value="Unassembled WGS sequence"/>
</dbReference>
<name>A0A067TSV4_GALM3</name>
<reference evidence="2" key="1">
    <citation type="journal article" date="2014" name="Proc. Natl. Acad. Sci. U.S.A.">
        <title>Extensive sampling of basidiomycete genomes demonstrates inadequacy of the white-rot/brown-rot paradigm for wood decay fungi.</title>
        <authorList>
            <person name="Riley R."/>
            <person name="Salamov A.A."/>
            <person name="Brown D.W."/>
            <person name="Nagy L.G."/>
            <person name="Floudas D."/>
            <person name="Held B.W."/>
            <person name="Levasseur A."/>
            <person name="Lombard V."/>
            <person name="Morin E."/>
            <person name="Otillar R."/>
            <person name="Lindquist E.A."/>
            <person name="Sun H."/>
            <person name="LaButti K.M."/>
            <person name="Schmutz J."/>
            <person name="Jabbour D."/>
            <person name="Luo H."/>
            <person name="Baker S.E."/>
            <person name="Pisabarro A.G."/>
            <person name="Walton J.D."/>
            <person name="Blanchette R.A."/>
            <person name="Henrissat B."/>
            <person name="Martin F."/>
            <person name="Cullen D."/>
            <person name="Hibbett D.S."/>
            <person name="Grigoriev I.V."/>
        </authorList>
    </citation>
    <scope>NUCLEOTIDE SEQUENCE [LARGE SCALE GENOMIC DNA]</scope>
    <source>
        <strain evidence="2">CBS 339.88</strain>
    </source>
</reference>
<accession>A0A067TSV4</accession>
<gene>
    <name evidence="1" type="ORF">GALMADRAFT_59195</name>
</gene>
<evidence type="ECO:0000313" key="1">
    <source>
        <dbReference type="EMBL" id="KDR82043.1"/>
    </source>
</evidence>
<protein>
    <recommendedName>
        <fullName evidence="3">F-box domain-containing protein</fullName>
    </recommendedName>
</protein>
<keyword evidence="2" id="KW-1185">Reference proteome</keyword>
<dbReference type="EMBL" id="KL142370">
    <property type="protein sequence ID" value="KDR82043.1"/>
    <property type="molecule type" value="Genomic_DNA"/>
</dbReference>
<evidence type="ECO:0008006" key="3">
    <source>
        <dbReference type="Google" id="ProtNLM"/>
    </source>
</evidence>
<dbReference type="OrthoDB" id="2748701at2759"/>
<dbReference type="AlphaFoldDB" id="A0A067TSV4"/>
<sequence>MDRCPLEIIGEIYAFACSDDGRTGRALSLVSRYINETSKPYKLQSVTVVGHTQLFAFANLIENTPILFRRVHCIFLSAHSRHTASDPRALSPEYVQRQQSYAAVERILLAIASCVKVVHAFFVFYRPFILLPVSLPALEELMLHGPFETSAEVDEQIQFISLKHLNMTSSCSPSYLLNKVLKLTPSVIHLSISASDRSEAVATEWSSILNNKDIILPTRLERLYIHVPNQPKDDFSQLRALYDRIILALRCLAETDPRVVLVLPLRLDLFSMVSIQEAITTWSASAAGKPWW</sequence>
<dbReference type="HOGENOM" id="CLU_041942_1_1_1"/>
<proteinExistence type="predicted"/>
<organism evidence="1 2">
    <name type="scientific">Galerina marginata (strain CBS 339.88)</name>
    <dbReference type="NCBI Taxonomy" id="685588"/>
    <lineage>
        <taxon>Eukaryota</taxon>
        <taxon>Fungi</taxon>
        <taxon>Dikarya</taxon>
        <taxon>Basidiomycota</taxon>
        <taxon>Agaricomycotina</taxon>
        <taxon>Agaricomycetes</taxon>
        <taxon>Agaricomycetidae</taxon>
        <taxon>Agaricales</taxon>
        <taxon>Agaricineae</taxon>
        <taxon>Strophariaceae</taxon>
        <taxon>Galerina</taxon>
    </lineage>
</organism>
<evidence type="ECO:0000313" key="2">
    <source>
        <dbReference type="Proteomes" id="UP000027222"/>
    </source>
</evidence>